<dbReference type="Proteomes" id="UP000800035">
    <property type="component" value="Unassembled WGS sequence"/>
</dbReference>
<name>A0A6A5T9W7_9PLEO</name>
<feature type="region of interest" description="Disordered" evidence="2">
    <location>
        <begin position="277"/>
        <end position="300"/>
    </location>
</feature>
<keyword evidence="1" id="KW-0175">Coiled coil</keyword>
<feature type="compositionally biased region" description="Polar residues" evidence="2">
    <location>
        <begin position="71"/>
        <end position="84"/>
    </location>
</feature>
<feature type="compositionally biased region" description="Low complexity" evidence="2">
    <location>
        <begin position="18"/>
        <end position="31"/>
    </location>
</feature>
<evidence type="ECO:0000313" key="4">
    <source>
        <dbReference type="EMBL" id="KAF1949070.1"/>
    </source>
</evidence>
<keyword evidence="3" id="KW-0472">Membrane</keyword>
<keyword evidence="3" id="KW-0812">Transmembrane</keyword>
<feature type="compositionally biased region" description="Polar residues" evidence="2">
    <location>
        <begin position="513"/>
        <end position="527"/>
    </location>
</feature>
<dbReference type="EMBL" id="ML977042">
    <property type="protein sequence ID" value="KAF1949070.1"/>
    <property type="molecule type" value="Genomic_DNA"/>
</dbReference>
<feature type="compositionally biased region" description="Low complexity" evidence="2">
    <location>
        <begin position="176"/>
        <end position="188"/>
    </location>
</feature>
<feature type="compositionally biased region" description="Basic and acidic residues" evidence="2">
    <location>
        <begin position="701"/>
        <end position="712"/>
    </location>
</feature>
<evidence type="ECO:0000256" key="1">
    <source>
        <dbReference type="SAM" id="Coils"/>
    </source>
</evidence>
<evidence type="ECO:0000256" key="2">
    <source>
        <dbReference type="SAM" id="MobiDB-lite"/>
    </source>
</evidence>
<feature type="region of interest" description="Disordered" evidence="2">
    <location>
        <begin position="413"/>
        <end position="527"/>
    </location>
</feature>
<dbReference type="OrthoDB" id="3796057at2759"/>
<evidence type="ECO:0000256" key="3">
    <source>
        <dbReference type="SAM" id="Phobius"/>
    </source>
</evidence>
<feature type="compositionally biased region" description="Polar residues" evidence="2">
    <location>
        <begin position="91"/>
        <end position="106"/>
    </location>
</feature>
<sequence length="791" mass="86457">MASTSDDVPRTPLHQPSDHSSSSPLVSSPNSANEGAATLSMLSPSNPQDKNAPSTPTPITSSPMETHDSQQETSFTSLHSTPQSLLGVPQTPISLFASSPTYVSPSLPTPAFKHNNVTPQSQSQSHVGSLSSTPLRPEEQSRYLMSSSPIPAPAGPEKMAETVGEMGCQLEFTTRSVSSSSHGVSVPSPRDGAHDCDEVKHEVVDYRDGELYDHSVDDSSPMSQGFHLLDESDDGEEVGCVEFDGSVAEYEEAAYAGSSPLMDRGEKGSFNILSEDQEEHNGNTSSMMEQQAAPENASYISSSSPYNSYVYTHDDIEGITNLPGKTLSHRPHDLHSIFSGDREVTSEEVQHLNTRRQELEAEVQDELLQAEEASEKAAAMAVESCPSLEELKEQGVAVPLAEGVAVVDPEKLEELLGSNAEPEDEAMDQERTSTPSDFSPSMDYVSPTDLERTSTPTDYNPFLDYISPTDLTEFPSSRFLPSTPTPMPQPQTLRRRVSTSTGSRMPSSSHSPNTKLDSEANTTDQLAEQRRIQFTSPSAVQETPFKKTLNYFKQYRGKENSPSKSRRNASLPEEIAEMAKEAGLRVETDDIDEKKRVGMDGGVGKVDGGKEDVEEEELEKYREMDLAPLDTVMEGELAGDLIMMGPPTPARVRDWMNEDGKRMGARDVMAGSGVVDDDEEEDDDDQFIDSVSTPSKNGVKPQREDAEQRDQHPTPSPEPKARETHSLFCPETNPQDSPSKKQLILYQERPVFINVIGMLPAAMFWTMAVPVAVLSNKAYDKVVEKLSGLKL</sequence>
<dbReference type="AlphaFoldDB" id="A0A6A5T9W7"/>
<feature type="region of interest" description="Disordered" evidence="2">
    <location>
        <begin position="174"/>
        <end position="196"/>
    </location>
</feature>
<feature type="region of interest" description="Disordered" evidence="2">
    <location>
        <begin position="1"/>
        <end position="161"/>
    </location>
</feature>
<feature type="coiled-coil region" evidence="1">
    <location>
        <begin position="342"/>
        <end position="376"/>
    </location>
</feature>
<feature type="region of interest" description="Disordered" evidence="2">
    <location>
        <begin position="212"/>
        <end position="235"/>
    </location>
</feature>
<accession>A0A6A5T9W7</accession>
<keyword evidence="3" id="KW-1133">Transmembrane helix</keyword>
<keyword evidence="5" id="KW-1185">Reference proteome</keyword>
<feature type="compositionally biased region" description="Low complexity" evidence="2">
    <location>
        <begin position="498"/>
        <end position="512"/>
    </location>
</feature>
<feature type="transmembrane region" description="Helical" evidence="3">
    <location>
        <begin position="751"/>
        <end position="775"/>
    </location>
</feature>
<feature type="region of interest" description="Disordered" evidence="2">
    <location>
        <begin position="592"/>
        <end position="614"/>
    </location>
</feature>
<feature type="compositionally biased region" description="Polar residues" evidence="2">
    <location>
        <begin position="40"/>
        <end position="52"/>
    </location>
</feature>
<protein>
    <submittedName>
        <fullName evidence="4">Uncharacterized protein</fullName>
    </submittedName>
</protein>
<feature type="compositionally biased region" description="Low complexity" evidence="2">
    <location>
        <begin position="120"/>
        <end position="132"/>
    </location>
</feature>
<evidence type="ECO:0000313" key="5">
    <source>
        <dbReference type="Proteomes" id="UP000800035"/>
    </source>
</evidence>
<feature type="region of interest" description="Disordered" evidence="2">
    <location>
        <begin position="663"/>
        <end position="739"/>
    </location>
</feature>
<feature type="compositionally biased region" description="Low complexity" evidence="2">
    <location>
        <begin position="53"/>
        <end position="63"/>
    </location>
</feature>
<gene>
    <name evidence="4" type="ORF">CC80DRAFT_555686</name>
</gene>
<feature type="compositionally biased region" description="Acidic residues" evidence="2">
    <location>
        <begin position="675"/>
        <end position="687"/>
    </location>
</feature>
<proteinExistence type="predicted"/>
<organism evidence="4 5">
    <name type="scientific">Byssothecium circinans</name>
    <dbReference type="NCBI Taxonomy" id="147558"/>
    <lineage>
        <taxon>Eukaryota</taxon>
        <taxon>Fungi</taxon>
        <taxon>Dikarya</taxon>
        <taxon>Ascomycota</taxon>
        <taxon>Pezizomycotina</taxon>
        <taxon>Dothideomycetes</taxon>
        <taxon>Pleosporomycetidae</taxon>
        <taxon>Pleosporales</taxon>
        <taxon>Massarineae</taxon>
        <taxon>Massarinaceae</taxon>
        <taxon>Byssothecium</taxon>
    </lineage>
</organism>
<reference evidence="4" key="1">
    <citation type="journal article" date="2020" name="Stud. Mycol.">
        <title>101 Dothideomycetes genomes: a test case for predicting lifestyles and emergence of pathogens.</title>
        <authorList>
            <person name="Haridas S."/>
            <person name="Albert R."/>
            <person name="Binder M."/>
            <person name="Bloem J."/>
            <person name="Labutti K."/>
            <person name="Salamov A."/>
            <person name="Andreopoulos B."/>
            <person name="Baker S."/>
            <person name="Barry K."/>
            <person name="Bills G."/>
            <person name="Bluhm B."/>
            <person name="Cannon C."/>
            <person name="Castanera R."/>
            <person name="Culley D."/>
            <person name="Daum C."/>
            <person name="Ezra D."/>
            <person name="Gonzalez J."/>
            <person name="Henrissat B."/>
            <person name="Kuo A."/>
            <person name="Liang C."/>
            <person name="Lipzen A."/>
            <person name="Lutzoni F."/>
            <person name="Magnuson J."/>
            <person name="Mondo S."/>
            <person name="Nolan M."/>
            <person name="Ohm R."/>
            <person name="Pangilinan J."/>
            <person name="Park H.-J."/>
            <person name="Ramirez L."/>
            <person name="Alfaro M."/>
            <person name="Sun H."/>
            <person name="Tritt A."/>
            <person name="Yoshinaga Y."/>
            <person name="Zwiers L.-H."/>
            <person name="Turgeon B."/>
            <person name="Goodwin S."/>
            <person name="Spatafora J."/>
            <person name="Crous P."/>
            <person name="Grigoriev I."/>
        </authorList>
    </citation>
    <scope>NUCLEOTIDE SEQUENCE</scope>
    <source>
        <strain evidence="4">CBS 675.92</strain>
    </source>
</reference>